<name>A0A7N0VN12_KALFE</name>
<keyword evidence="3" id="KW-1185">Reference proteome</keyword>
<dbReference type="AlphaFoldDB" id="A0A7N0VN12"/>
<dbReference type="PANTHER" id="PTHR47718:SF2">
    <property type="entry name" value="PROTEIN FAR1-RELATED SEQUENCE 5-LIKE"/>
    <property type="match status" value="1"/>
</dbReference>
<dbReference type="PANTHER" id="PTHR47718">
    <property type="entry name" value="OS01G0519700 PROTEIN"/>
    <property type="match status" value="1"/>
</dbReference>
<dbReference type="EnsemblPlants" id="Kaladp1319s0028.1.v1.1">
    <property type="protein sequence ID" value="Kaladp1319s0028.1.v1.1"/>
    <property type="gene ID" value="Kaladp1319s0028.v1.1"/>
</dbReference>
<evidence type="ECO:0000259" key="1">
    <source>
        <dbReference type="Pfam" id="PF10551"/>
    </source>
</evidence>
<evidence type="ECO:0000313" key="3">
    <source>
        <dbReference type="Proteomes" id="UP000594263"/>
    </source>
</evidence>
<protein>
    <recommendedName>
        <fullName evidence="1">MULE transposase domain-containing protein</fullName>
    </recommendedName>
</protein>
<proteinExistence type="predicted"/>
<dbReference type="Proteomes" id="UP000594263">
    <property type="component" value="Unplaced"/>
</dbReference>
<reference evidence="2" key="1">
    <citation type="submission" date="2021-01" db="UniProtKB">
        <authorList>
            <consortium name="EnsemblPlants"/>
        </authorList>
    </citation>
    <scope>IDENTIFICATION</scope>
</reference>
<evidence type="ECO:0000313" key="2">
    <source>
        <dbReference type="EnsemblPlants" id="Kaladp1319s0028.1.v1.1"/>
    </source>
</evidence>
<dbReference type="Pfam" id="PF10551">
    <property type="entry name" value="MULE"/>
    <property type="match status" value="1"/>
</dbReference>
<feature type="domain" description="MULE transposase" evidence="1">
    <location>
        <begin position="83"/>
        <end position="156"/>
    </location>
</feature>
<accession>A0A7N0VN12</accession>
<dbReference type="Gramene" id="Kaladp1319s0028.1.v1.1">
    <property type="protein sequence ID" value="Kaladp1319s0028.1.v1.1"/>
    <property type="gene ID" value="Kaladp1319s0028.v1.1"/>
</dbReference>
<dbReference type="InterPro" id="IPR018289">
    <property type="entry name" value="MULE_transposase_dom"/>
</dbReference>
<organism evidence="2 3">
    <name type="scientific">Kalanchoe fedtschenkoi</name>
    <name type="common">Lavender scallops</name>
    <name type="synonym">South American air plant</name>
    <dbReference type="NCBI Taxonomy" id="63787"/>
    <lineage>
        <taxon>Eukaryota</taxon>
        <taxon>Viridiplantae</taxon>
        <taxon>Streptophyta</taxon>
        <taxon>Embryophyta</taxon>
        <taxon>Tracheophyta</taxon>
        <taxon>Spermatophyta</taxon>
        <taxon>Magnoliopsida</taxon>
        <taxon>eudicotyledons</taxon>
        <taxon>Gunneridae</taxon>
        <taxon>Pentapetalae</taxon>
        <taxon>Saxifragales</taxon>
        <taxon>Crassulaceae</taxon>
        <taxon>Kalanchoe</taxon>
    </lineage>
</organism>
<sequence>MDFDTVEDAWDFWTEFGARTANEIELADVSGILVKRPHNVLSKRAGGVEGNGYIGLDHKNFLWTKRQCELRYGDVGNILSYFAQKTKENPFFFYDHTILYNETVTSFEWQFQSFLNCHSQKHPKILFTDQDPALAEAIRIVMKVTYHGLCTSHIMLNDFRHLENLMKDGTLFLTHFQECMYAYISEEAFEHAREEKWASCYIKNVHTLGMRSIQLSESCNAELKRHLKSSFSLVRFFRTFEEVVYSKNYTNLKLKYESKEKLFIHASAYVVTRYDDRVGEYALKSFSESNEAIMSFNRESEDILSNCKKIEEWGFLCGHAIRILDLSFIF</sequence>